<evidence type="ECO:0000313" key="4">
    <source>
        <dbReference type="Proteomes" id="UP000042527"/>
    </source>
</evidence>
<gene>
    <name evidence="3" type="ORF">TPHV1_260028</name>
</gene>
<evidence type="ECO:0000256" key="1">
    <source>
        <dbReference type="SAM" id="Phobius"/>
    </source>
</evidence>
<organism evidence="3 4">
    <name type="scientific">Treponema phagedenis</name>
    <dbReference type="NCBI Taxonomy" id="162"/>
    <lineage>
        <taxon>Bacteria</taxon>
        <taxon>Pseudomonadati</taxon>
        <taxon>Spirochaetota</taxon>
        <taxon>Spirochaetia</taxon>
        <taxon>Spirochaetales</taxon>
        <taxon>Treponemataceae</taxon>
        <taxon>Treponema</taxon>
    </lineage>
</organism>
<dbReference type="GO" id="GO:0006171">
    <property type="term" value="P:cAMP biosynthetic process"/>
    <property type="evidence" value="ECO:0007669"/>
    <property type="project" value="TreeGrafter"/>
</dbReference>
<dbReference type="AlphaFoldDB" id="A0A0B7GTU6"/>
<dbReference type="InterPro" id="IPR011623">
    <property type="entry name" value="7TMR_DISM_rcpt_extracell_dom1"/>
</dbReference>
<dbReference type="SUPFAM" id="SSF55073">
    <property type="entry name" value="Nucleotide cyclase"/>
    <property type="match status" value="1"/>
</dbReference>
<accession>A0A0B7GTU6</accession>
<feature type="transmembrane region" description="Helical" evidence="1">
    <location>
        <begin position="85"/>
        <end position="107"/>
    </location>
</feature>
<dbReference type="Gene3D" id="3.30.70.1230">
    <property type="entry name" value="Nucleotide cyclase"/>
    <property type="match status" value="1"/>
</dbReference>
<dbReference type="InterPro" id="IPR029787">
    <property type="entry name" value="Nucleotide_cyclase"/>
</dbReference>
<dbReference type="PANTHER" id="PTHR43081:SF1">
    <property type="entry name" value="ADENYLATE CYCLASE, TERMINAL-DIFFERENTIATION SPECIFIC"/>
    <property type="match status" value="1"/>
</dbReference>
<feature type="transmembrane region" description="Helical" evidence="1">
    <location>
        <begin position="58"/>
        <end position="79"/>
    </location>
</feature>
<dbReference type="PANTHER" id="PTHR43081">
    <property type="entry name" value="ADENYLATE CYCLASE, TERMINAL-DIFFERENTIATION SPECIFIC-RELATED"/>
    <property type="match status" value="1"/>
</dbReference>
<sequence length="448" mass="51052">MSLALRGIFFYPHIVPTFFPNLSWYANFILRYVTVPLPVILFTVFIRKALKLCYKIPYVLILSVSIVYAVSTLVLPPEISSQILIYYQIFMIFGVLYTIYITVIGLIKKKEFSGWIFSAIIILFLFGIYDLLVALKIIPGRFLIHVASIFPVLLLSVMVLNDYAGSIKKIQDLTEEMQLINKSLVRFVPEQIITLLQKKSIRDVKLGDNVELTMPILSIDIRSFTHTSEKLSPNQVFDLLNRYFTFVSPIVSEYNGIITKYLGDGFFALFPDGVDAALAAGIKIQKALQSKNIMLPNTQPLRIGVGIDMGNILLGTIGDTTRMDSIIISNAYYIAEILQESTKKYSSRIIISDRIFASLTDPTQYFIRPVEKIKTISNKENFLFEVYDCDEKTIRDLKYHSQGYIEHAIQALSDKGAAAARKYIDEALKIYPNDHVALYYKKEFLKQV</sequence>
<feature type="transmembrane region" description="Helical" evidence="1">
    <location>
        <begin position="142"/>
        <end position="160"/>
    </location>
</feature>
<feature type="transmembrane region" description="Helical" evidence="1">
    <location>
        <begin position="24"/>
        <end position="46"/>
    </location>
</feature>
<keyword evidence="1" id="KW-1133">Transmembrane helix</keyword>
<name>A0A0B7GTU6_TREPH</name>
<keyword evidence="1" id="KW-0812">Transmembrane</keyword>
<keyword evidence="1" id="KW-0472">Membrane</keyword>
<feature type="domain" description="Guanylate cyclase" evidence="2">
    <location>
        <begin position="215"/>
        <end position="339"/>
    </location>
</feature>
<dbReference type="InterPro" id="IPR050697">
    <property type="entry name" value="Adenylyl/Guanylyl_Cyclase_3/4"/>
</dbReference>
<feature type="transmembrane region" description="Helical" evidence="1">
    <location>
        <begin position="114"/>
        <end position="136"/>
    </location>
</feature>
<dbReference type="Pfam" id="PF00211">
    <property type="entry name" value="Guanylate_cyc"/>
    <property type="match status" value="1"/>
</dbReference>
<dbReference type="SMART" id="SM00044">
    <property type="entry name" value="CYCc"/>
    <property type="match status" value="1"/>
</dbReference>
<proteinExistence type="predicted"/>
<protein>
    <submittedName>
        <fullName evidence="3">7TM diverse intracellular signaling</fullName>
    </submittedName>
</protein>
<dbReference type="Pfam" id="PF07695">
    <property type="entry name" value="7TMR-DISM_7TM"/>
    <property type="match status" value="1"/>
</dbReference>
<dbReference type="Proteomes" id="UP000042527">
    <property type="component" value="Unassembled WGS sequence"/>
</dbReference>
<keyword evidence="4" id="KW-1185">Reference proteome</keyword>
<dbReference type="InterPro" id="IPR001054">
    <property type="entry name" value="A/G_cyclase"/>
</dbReference>
<dbReference type="GO" id="GO:0004016">
    <property type="term" value="F:adenylate cyclase activity"/>
    <property type="evidence" value="ECO:0007669"/>
    <property type="project" value="UniProtKB-ARBA"/>
</dbReference>
<evidence type="ECO:0000313" key="3">
    <source>
        <dbReference type="EMBL" id="CEM62039.1"/>
    </source>
</evidence>
<dbReference type="CDD" id="cd07302">
    <property type="entry name" value="CHD"/>
    <property type="match status" value="1"/>
</dbReference>
<dbReference type="PROSITE" id="PS50125">
    <property type="entry name" value="GUANYLATE_CYCLASE_2"/>
    <property type="match status" value="1"/>
</dbReference>
<dbReference type="GO" id="GO:0035556">
    <property type="term" value="P:intracellular signal transduction"/>
    <property type="evidence" value="ECO:0007669"/>
    <property type="project" value="InterPro"/>
</dbReference>
<reference evidence="4" key="1">
    <citation type="submission" date="2015-01" db="EMBL/GenBank/DDBJ databases">
        <authorList>
            <person name="Manzoor Shahid"/>
            <person name="Zubair Saima"/>
        </authorList>
    </citation>
    <scope>NUCLEOTIDE SEQUENCE [LARGE SCALE GENOMIC DNA]</scope>
    <source>
        <strain evidence="4">V1</strain>
    </source>
</reference>
<evidence type="ECO:0000259" key="2">
    <source>
        <dbReference type="PROSITE" id="PS50125"/>
    </source>
</evidence>
<dbReference type="EMBL" id="CDNC01000019">
    <property type="protein sequence ID" value="CEM62039.1"/>
    <property type="molecule type" value="Genomic_DNA"/>
</dbReference>